<dbReference type="Proteomes" id="UP000609726">
    <property type="component" value="Unassembled WGS sequence"/>
</dbReference>
<sequence>MNHDAIDPALAAPLAALRSATAECSAPPRVEQALMAAFAQQRARKRWYQRGYQRWSPAQWRWTVGLGSATAAALALLILRVPGAADASAPFQLDDGPAFIALASQERIEQETHPRMLEASLQRTELAALGVPVSPETAGDVVRAEMLVGADGSPLALRLSSQ</sequence>
<evidence type="ECO:0008006" key="3">
    <source>
        <dbReference type="Google" id="ProtNLM"/>
    </source>
</evidence>
<name>A0ABX0P5S6_9BURK</name>
<evidence type="ECO:0000313" key="1">
    <source>
        <dbReference type="EMBL" id="NHZ93777.1"/>
    </source>
</evidence>
<proteinExistence type="predicted"/>
<gene>
    <name evidence="1" type="ORF">F2P45_32970</name>
</gene>
<dbReference type="EMBL" id="WHJH01000092">
    <property type="protein sequence ID" value="NHZ93777.1"/>
    <property type="molecule type" value="Genomic_DNA"/>
</dbReference>
<accession>A0ABX0P5S6</accession>
<keyword evidence="2" id="KW-1185">Reference proteome</keyword>
<reference evidence="1 2" key="1">
    <citation type="submission" date="2019-10" db="EMBL/GenBank/DDBJ databases">
        <title>Taxonomy of Antarctic Massilia spp.: description of Massilia rubra sp. nov., Massilia aquatica sp. nov., Massilia mucilaginosa sp. nov., Massilia frigida sp. nov. isolated from streams, lakes and regoliths.</title>
        <authorList>
            <person name="Holochova P."/>
            <person name="Sedlacek I."/>
            <person name="Kralova S."/>
            <person name="Maslanova I."/>
            <person name="Busse H.-J."/>
            <person name="Stankova E."/>
            <person name="Vrbovska V."/>
            <person name="Kovarovic V."/>
            <person name="Bartak M."/>
            <person name="Svec P."/>
            <person name="Pantucek R."/>
        </authorList>
    </citation>
    <scope>NUCLEOTIDE SEQUENCE [LARGE SCALE GENOMIC DNA]</scope>
    <source>
        <strain evidence="1 2">CCM 8733</strain>
    </source>
</reference>
<evidence type="ECO:0000313" key="2">
    <source>
        <dbReference type="Proteomes" id="UP000609726"/>
    </source>
</evidence>
<comment type="caution">
    <text evidence="1">The sequence shown here is derived from an EMBL/GenBank/DDBJ whole genome shotgun (WGS) entry which is preliminary data.</text>
</comment>
<organism evidence="1 2">
    <name type="scientific">Massilia mucilaginosa</name>
    <dbReference type="NCBI Taxonomy" id="2609282"/>
    <lineage>
        <taxon>Bacteria</taxon>
        <taxon>Pseudomonadati</taxon>
        <taxon>Pseudomonadota</taxon>
        <taxon>Betaproteobacteria</taxon>
        <taxon>Burkholderiales</taxon>
        <taxon>Oxalobacteraceae</taxon>
        <taxon>Telluria group</taxon>
        <taxon>Massilia</taxon>
    </lineage>
</organism>
<protein>
    <recommendedName>
        <fullName evidence="3">DUF3379 domain-containing protein</fullName>
    </recommendedName>
</protein>
<dbReference type="RefSeq" id="WP_166882463.1">
    <property type="nucleotide sequence ID" value="NZ_WHJH01000092.1"/>
</dbReference>